<accession>A0AA39FBU6</accession>
<reference evidence="2" key="2">
    <citation type="submission" date="2023-03" db="EMBL/GenBank/DDBJ databases">
        <authorList>
            <person name="Inwood S.N."/>
            <person name="Skelly J.G."/>
            <person name="Guhlin J."/>
            <person name="Harrop T.W.R."/>
            <person name="Goldson S.G."/>
            <person name="Dearden P.K."/>
        </authorList>
    </citation>
    <scope>NUCLEOTIDE SEQUENCE</scope>
    <source>
        <strain evidence="2">Lincoln</strain>
        <tissue evidence="2">Whole body</tissue>
    </source>
</reference>
<proteinExistence type="predicted"/>
<protein>
    <submittedName>
        <fullName evidence="2">Uncharacterized protein</fullName>
    </submittedName>
</protein>
<keyword evidence="3" id="KW-1185">Reference proteome</keyword>
<gene>
    <name evidence="2" type="ORF">PV327_004174</name>
</gene>
<sequence>MHERPTPVIVGCSGEQHQPGAEHPAEYSAIYRTVLVRTKSSNTKGNQLLLELQTQQSFSGLVKISSSPVGSLPFPLPRVLDGALAPRHPLPTAGGIRPIGNSWAIPFSRRPPNCQFPTYYRPTRDFVYAALDIMRILSSDKKRIQSESLSQAAANHTMIQPDRLQESKPGQSQARVPEQTRHHRKRLDNHLSIRASPEGSFTTPTTVNQRQMKQHCIIAEEPTKTSITQVLRPAMKSVATTKITPSPKQDPILGTIIRTILPSISVIRRRDNGPIKFKIVPSRPPIINVSEPTSSVAAPKKRKRNKRNHRQRCFYQRDGNTVWKITRRPDGYECREILLQPKSTSTLE</sequence>
<evidence type="ECO:0000313" key="2">
    <source>
        <dbReference type="EMBL" id="KAK0166682.1"/>
    </source>
</evidence>
<dbReference type="AlphaFoldDB" id="A0AA39FBU6"/>
<feature type="compositionally biased region" description="Basic residues" evidence="1">
    <location>
        <begin position="299"/>
        <end position="311"/>
    </location>
</feature>
<evidence type="ECO:0000256" key="1">
    <source>
        <dbReference type="SAM" id="MobiDB-lite"/>
    </source>
</evidence>
<feature type="region of interest" description="Disordered" evidence="1">
    <location>
        <begin position="1"/>
        <end position="21"/>
    </location>
</feature>
<organism evidence="2 3">
    <name type="scientific">Microctonus hyperodae</name>
    <name type="common">Parasitoid wasp</name>
    <dbReference type="NCBI Taxonomy" id="165561"/>
    <lineage>
        <taxon>Eukaryota</taxon>
        <taxon>Metazoa</taxon>
        <taxon>Ecdysozoa</taxon>
        <taxon>Arthropoda</taxon>
        <taxon>Hexapoda</taxon>
        <taxon>Insecta</taxon>
        <taxon>Pterygota</taxon>
        <taxon>Neoptera</taxon>
        <taxon>Endopterygota</taxon>
        <taxon>Hymenoptera</taxon>
        <taxon>Apocrita</taxon>
        <taxon>Ichneumonoidea</taxon>
        <taxon>Braconidae</taxon>
        <taxon>Euphorinae</taxon>
        <taxon>Microctonus</taxon>
    </lineage>
</organism>
<reference evidence="2" key="1">
    <citation type="journal article" date="2023" name="bioRxiv">
        <title>Scaffold-level genome assemblies of two parasitoid biocontrol wasps reveal the parthenogenesis mechanism and an associated novel virus.</title>
        <authorList>
            <person name="Inwood S."/>
            <person name="Skelly J."/>
            <person name="Guhlin J."/>
            <person name="Harrop T."/>
            <person name="Goldson S."/>
            <person name="Dearden P."/>
        </authorList>
    </citation>
    <scope>NUCLEOTIDE SEQUENCE</scope>
    <source>
        <strain evidence="2">Lincoln</strain>
        <tissue evidence="2">Whole body</tissue>
    </source>
</reference>
<dbReference type="EMBL" id="JAQQBR010001832">
    <property type="protein sequence ID" value="KAK0166682.1"/>
    <property type="molecule type" value="Genomic_DNA"/>
</dbReference>
<evidence type="ECO:0000313" key="3">
    <source>
        <dbReference type="Proteomes" id="UP001168972"/>
    </source>
</evidence>
<dbReference type="Proteomes" id="UP001168972">
    <property type="component" value="Unassembled WGS sequence"/>
</dbReference>
<feature type="region of interest" description="Disordered" evidence="1">
    <location>
        <begin position="160"/>
        <end position="184"/>
    </location>
</feature>
<name>A0AA39FBU6_MICHY</name>
<comment type="caution">
    <text evidence="2">The sequence shown here is derived from an EMBL/GenBank/DDBJ whole genome shotgun (WGS) entry which is preliminary data.</text>
</comment>
<feature type="region of interest" description="Disordered" evidence="1">
    <location>
        <begin position="290"/>
        <end position="311"/>
    </location>
</feature>